<feature type="domain" description="DUF3945" evidence="2">
    <location>
        <begin position="351"/>
        <end position="401"/>
    </location>
</feature>
<comment type="caution">
    <text evidence="4">The sequence shown here is derived from an EMBL/GenBank/DDBJ whole genome shotgun (WGS) entry which is preliminary data.</text>
</comment>
<protein>
    <submittedName>
        <fullName evidence="4">DUF3945 domain-containing protein</fullName>
    </submittedName>
</protein>
<evidence type="ECO:0000259" key="3">
    <source>
        <dbReference type="Pfam" id="PF13351"/>
    </source>
</evidence>
<feature type="domain" description="DUF3945" evidence="2">
    <location>
        <begin position="278"/>
        <end position="332"/>
    </location>
</feature>
<dbReference type="InterPro" id="IPR025343">
    <property type="entry name" value="DUF4099"/>
</dbReference>
<sequence length="446" mass="50586">MDNLKDMKDEVLVMTNASDGNTPHVMERIGQDGSLKTRPLAKAKPDGDFLKIDRSESILESFFSNFKRQFDNPSDFRFYHLPAELLANAKEMAALFRNPEENKEMLGEYRLEPEQYATKQAEELKQAPAADESAPQQSTKWGMEQVDWQQLARMGITPRSLGEIGTARLLNGHESAVLNLKTNFEGIKFETPACIRLVESPDGKPVLNIECCKQRPELDYYFGNEIPDRLKENLLKTHNAGSTIDLTIAGGKEETCLLSLNPKTNRLHHIPVSEIKIPSEINGVTLTENQRLDLSFGRSVLVENMWSERHQKHYDARLQYNVCKGGFDYDFRGLNRKVEQGQTERQEIIIPKKLKGVDLTDEQVNALKAGKAAYVEGMSDGSGGTFNAYVRPNYEKMKFDFFRWNPDKSRKQSQGQAEKQEQQPAQAIAQNRRVRKSEKKGIGASL</sequence>
<feature type="compositionally biased region" description="Low complexity" evidence="1">
    <location>
        <begin position="412"/>
        <end position="430"/>
    </location>
</feature>
<evidence type="ECO:0000313" key="4">
    <source>
        <dbReference type="EMBL" id="HIX73634.1"/>
    </source>
</evidence>
<feature type="region of interest" description="Disordered" evidence="1">
    <location>
        <begin position="15"/>
        <end position="38"/>
    </location>
</feature>
<dbReference type="InterPro" id="IPR025222">
    <property type="entry name" value="DUF3945"/>
</dbReference>
<organism evidence="4 5">
    <name type="scientific">Candidatus Parabacteroides intestinipullorum</name>
    <dbReference type="NCBI Taxonomy" id="2838723"/>
    <lineage>
        <taxon>Bacteria</taxon>
        <taxon>Pseudomonadati</taxon>
        <taxon>Bacteroidota</taxon>
        <taxon>Bacteroidia</taxon>
        <taxon>Bacteroidales</taxon>
        <taxon>Tannerellaceae</taxon>
        <taxon>Parabacteroides</taxon>
    </lineage>
</organism>
<evidence type="ECO:0000259" key="2">
    <source>
        <dbReference type="Pfam" id="PF13101"/>
    </source>
</evidence>
<evidence type="ECO:0000256" key="1">
    <source>
        <dbReference type="SAM" id="MobiDB-lite"/>
    </source>
</evidence>
<dbReference type="Pfam" id="PF13351">
    <property type="entry name" value="DUF4099"/>
    <property type="match status" value="1"/>
</dbReference>
<name>A0A9D2BFR7_9BACT</name>
<evidence type="ECO:0000313" key="5">
    <source>
        <dbReference type="Proteomes" id="UP000886740"/>
    </source>
</evidence>
<feature type="region of interest" description="Disordered" evidence="1">
    <location>
        <begin position="406"/>
        <end position="446"/>
    </location>
</feature>
<feature type="domain" description="DUF4099" evidence="3">
    <location>
        <begin position="144"/>
        <end position="220"/>
    </location>
</feature>
<proteinExistence type="predicted"/>
<reference evidence="4" key="2">
    <citation type="submission" date="2021-04" db="EMBL/GenBank/DDBJ databases">
        <authorList>
            <person name="Gilroy R."/>
        </authorList>
    </citation>
    <scope>NUCLEOTIDE SEQUENCE</scope>
    <source>
        <strain evidence="4">ChiGjej6B6-14162</strain>
    </source>
</reference>
<dbReference type="EMBL" id="DXEL01000009">
    <property type="protein sequence ID" value="HIX73634.1"/>
    <property type="molecule type" value="Genomic_DNA"/>
</dbReference>
<gene>
    <name evidence="4" type="ORF">H9977_01060</name>
</gene>
<dbReference type="Proteomes" id="UP000886740">
    <property type="component" value="Unassembled WGS sequence"/>
</dbReference>
<dbReference type="AlphaFoldDB" id="A0A9D2BFR7"/>
<dbReference type="Pfam" id="PF13101">
    <property type="entry name" value="DUF3945"/>
    <property type="match status" value="2"/>
</dbReference>
<accession>A0A9D2BFR7</accession>
<reference evidence="4" key="1">
    <citation type="journal article" date="2021" name="PeerJ">
        <title>Extensive microbial diversity within the chicken gut microbiome revealed by metagenomics and culture.</title>
        <authorList>
            <person name="Gilroy R."/>
            <person name="Ravi A."/>
            <person name="Getino M."/>
            <person name="Pursley I."/>
            <person name="Horton D.L."/>
            <person name="Alikhan N.F."/>
            <person name="Baker D."/>
            <person name="Gharbi K."/>
            <person name="Hall N."/>
            <person name="Watson M."/>
            <person name="Adriaenssens E.M."/>
            <person name="Foster-Nyarko E."/>
            <person name="Jarju S."/>
            <person name="Secka A."/>
            <person name="Antonio M."/>
            <person name="Oren A."/>
            <person name="Chaudhuri R.R."/>
            <person name="La Ragione R."/>
            <person name="Hildebrand F."/>
            <person name="Pallen M.J."/>
        </authorList>
    </citation>
    <scope>NUCLEOTIDE SEQUENCE</scope>
    <source>
        <strain evidence="4">ChiGjej6B6-14162</strain>
    </source>
</reference>